<proteinExistence type="inferred from homology"/>
<dbReference type="GO" id="GO:0016020">
    <property type="term" value="C:membrane"/>
    <property type="evidence" value="ECO:0007669"/>
    <property type="project" value="InterPro"/>
</dbReference>
<dbReference type="SMART" id="SM00283">
    <property type="entry name" value="MA"/>
    <property type="match status" value="1"/>
</dbReference>
<dbReference type="PANTHER" id="PTHR32089:SF112">
    <property type="entry name" value="LYSOZYME-LIKE PROTEIN-RELATED"/>
    <property type="match status" value="1"/>
</dbReference>
<evidence type="ECO:0000256" key="4">
    <source>
        <dbReference type="ARBA" id="ARBA00029447"/>
    </source>
</evidence>
<dbReference type="PROSITE" id="PS50885">
    <property type="entry name" value="HAMP"/>
    <property type="match status" value="1"/>
</dbReference>
<dbReference type="GO" id="GO:0004888">
    <property type="term" value="F:transmembrane signaling receptor activity"/>
    <property type="evidence" value="ECO:0007669"/>
    <property type="project" value="InterPro"/>
</dbReference>
<dbReference type="OrthoDB" id="1115140at2"/>
<evidence type="ECO:0000259" key="8">
    <source>
        <dbReference type="PROSITE" id="PS50885"/>
    </source>
</evidence>
<dbReference type="SMART" id="SM00304">
    <property type="entry name" value="HAMP"/>
    <property type="match status" value="1"/>
</dbReference>
<evidence type="ECO:0000256" key="6">
    <source>
        <dbReference type="SAM" id="Phobius"/>
    </source>
</evidence>
<name>A0A2S6IV36_9ACTN</name>
<evidence type="ECO:0000313" key="9">
    <source>
        <dbReference type="EMBL" id="PPK98096.1"/>
    </source>
</evidence>
<keyword evidence="3 5" id="KW-0807">Transducer</keyword>
<dbReference type="Pfam" id="PF00015">
    <property type="entry name" value="MCPsignal"/>
    <property type="match status" value="1"/>
</dbReference>
<dbReference type="Proteomes" id="UP000239485">
    <property type="component" value="Unassembled WGS sequence"/>
</dbReference>
<dbReference type="EMBL" id="PTJD01000002">
    <property type="protein sequence ID" value="PPK98096.1"/>
    <property type="molecule type" value="Genomic_DNA"/>
</dbReference>
<comment type="similarity">
    <text evidence="4">Belongs to the methyl-accepting chemotaxis (MCP) protein family.</text>
</comment>
<evidence type="ECO:0000313" key="10">
    <source>
        <dbReference type="Proteomes" id="UP000239485"/>
    </source>
</evidence>
<evidence type="ECO:0000256" key="2">
    <source>
        <dbReference type="ARBA" id="ARBA00022989"/>
    </source>
</evidence>
<feature type="domain" description="HAMP" evidence="8">
    <location>
        <begin position="220"/>
        <end position="272"/>
    </location>
</feature>
<dbReference type="PROSITE" id="PS50111">
    <property type="entry name" value="CHEMOTAXIS_TRANSDUC_2"/>
    <property type="match status" value="1"/>
</dbReference>
<evidence type="ECO:0000256" key="3">
    <source>
        <dbReference type="ARBA" id="ARBA00023224"/>
    </source>
</evidence>
<dbReference type="InterPro" id="IPR003660">
    <property type="entry name" value="HAMP_dom"/>
</dbReference>
<dbReference type="PRINTS" id="PR00260">
    <property type="entry name" value="CHEMTRNSDUCR"/>
</dbReference>
<dbReference type="PANTHER" id="PTHR32089">
    <property type="entry name" value="METHYL-ACCEPTING CHEMOTAXIS PROTEIN MCPB"/>
    <property type="match status" value="1"/>
</dbReference>
<dbReference type="InterPro" id="IPR004090">
    <property type="entry name" value="Chemotax_Me-accpt_rcpt"/>
</dbReference>
<evidence type="ECO:0000259" key="7">
    <source>
        <dbReference type="PROSITE" id="PS50111"/>
    </source>
</evidence>
<keyword evidence="1 6" id="KW-0812">Transmembrane</keyword>
<dbReference type="InterPro" id="IPR004089">
    <property type="entry name" value="MCPsignal_dom"/>
</dbReference>
<keyword evidence="2 6" id="KW-1133">Transmembrane helix</keyword>
<keyword evidence="10" id="KW-1185">Reference proteome</keyword>
<gene>
    <name evidence="9" type="ORF">CLV92_102249</name>
</gene>
<evidence type="ECO:0000256" key="5">
    <source>
        <dbReference type="PROSITE-ProRule" id="PRU00284"/>
    </source>
</evidence>
<evidence type="ECO:0000256" key="1">
    <source>
        <dbReference type="ARBA" id="ARBA00022692"/>
    </source>
</evidence>
<dbReference type="Pfam" id="PF00672">
    <property type="entry name" value="HAMP"/>
    <property type="match status" value="1"/>
</dbReference>
<accession>A0A2S6IV36</accession>
<reference evidence="9 10" key="1">
    <citation type="submission" date="2018-02" db="EMBL/GenBank/DDBJ databases">
        <title>Genomic Encyclopedia of Archaeal and Bacterial Type Strains, Phase II (KMG-II): from individual species to whole genera.</title>
        <authorList>
            <person name="Goeker M."/>
        </authorList>
    </citation>
    <scope>NUCLEOTIDE SEQUENCE [LARGE SCALE GENOMIC DNA]</scope>
    <source>
        <strain evidence="9 10">DSM 22857</strain>
    </source>
</reference>
<dbReference type="RefSeq" id="WP_146099411.1">
    <property type="nucleotide sequence ID" value="NZ_PTJD01000002.1"/>
</dbReference>
<protein>
    <submittedName>
        <fullName evidence="9">Methyl-accepting chemotaxis protein</fullName>
    </submittedName>
</protein>
<comment type="caution">
    <text evidence="9">The sequence shown here is derived from an EMBL/GenBank/DDBJ whole genome shotgun (WGS) entry which is preliminary data.</text>
</comment>
<feature type="transmembrane region" description="Helical" evidence="6">
    <location>
        <begin position="198"/>
        <end position="218"/>
    </location>
</feature>
<keyword evidence="6" id="KW-0472">Membrane</keyword>
<dbReference type="SUPFAM" id="SSF58104">
    <property type="entry name" value="Methyl-accepting chemotaxis protein (MCP) signaling domain"/>
    <property type="match status" value="1"/>
</dbReference>
<dbReference type="GO" id="GO:0007165">
    <property type="term" value="P:signal transduction"/>
    <property type="evidence" value="ECO:0007669"/>
    <property type="project" value="UniProtKB-KW"/>
</dbReference>
<organism evidence="9 10">
    <name type="scientific">Kineococcus xinjiangensis</name>
    <dbReference type="NCBI Taxonomy" id="512762"/>
    <lineage>
        <taxon>Bacteria</taxon>
        <taxon>Bacillati</taxon>
        <taxon>Actinomycetota</taxon>
        <taxon>Actinomycetes</taxon>
        <taxon>Kineosporiales</taxon>
        <taxon>Kineosporiaceae</taxon>
        <taxon>Kineococcus</taxon>
    </lineage>
</organism>
<feature type="transmembrane region" description="Helical" evidence="6">
    <location>
        <begin position="14"/>
        <end position="37"/>
    </location>
</feature>
<dbReference type="AlphaFoldDB" id="A0A2S6IV36"/>
<sequence>MTALFRRLRVGTRLAVAVGIVIALLAVTAGVALVGSAKQRDTAEELRDLSRLTHYVDMQKFWDADVTGWQAAYVWDVYRLGAEEAMLDDAGNRAGFLTDKAALLAELDAAPLDLMTAEERALHDVIVAKWGEYFVSEERSAQHYRAGDLTAGDAEVMDVGWVIYGEILEATTKITESVNARSDAAFARAEAQAQHTRTVVLSTLAAAVALGLVLLVGLTRSITGPLSRAVADLRAVARGDLTVVPAVDGCDEFTAMGEALAEAVTSTRETVRNVSDGARDVAGMAEALTCTAHRLSTSNLEAVERAASASGAAEEVSRSVDTLSIGSGEMGQAISEIAQGTSAAAGVARQAVEAAQQTGATVSALGGASEQIASVVKTITAIAEQTNLLALNATIEAARAGEAGKGFAVVASEVKELAQSTAAATGDIAAKVAAIQAGTADAMRSISEISEIIAQIDDYQLTISAAVEEQTATTTEMSRNVSEAAAGTREIAATVAVVARASEEGQANLAQVTTAVDALTATAAQLREAVGTFRV</sequence>
<dbReference type="Gene3D" id="1.10.287.950">
    <property type="entry name" value="Methyl-accepting chemotaxis protein"/>
    <property type="match status" value="1"/>
</dbReference>
<feature type="domain" description="Methyl-accepting transducer" evidence="7">
    <location>
        <begin position="284"/>
        <end position="506"/>
    </location>
</feature>
<dbReference type="GO" id="GO:0006935">
    <property type="term" value="P:chemotaxis"/>
    <property type="evidence" value="ECO:0007669"/>
    <property type="project" value="InterPro"/>
</dbReference>